<evidence type="ECO:0000313" key="1">
    <source>
        <dbReference type="EMBL" id="KKN74717.1"/>
    </source>
</evidence>
<reference evidence="1" key="1">
    <citation type="journal article" date="2015" name="Nature">
        <title>Complex archaea that bridge the gap between prokaryotes and eukaryotes.</title>
        <authorList>
            <person name="Spang A."/>
            <person name="Saw J.H."/>
            <person name="Jorgensen S.L."/>
            <person name="Zaremba-Niedzwiedzka K."/>
            <person name="Martijn J."/>
            <person name="Lind A.E."/>
            <person name="van Eijk R."/>
            <person name="Schleper C."/>
            <person name="Guy L."/>
            <person name="Ettema T.J."/>
        </authorList>
    </citation>
    <scope>NUCLEOTIDE SEQUENCE</scope>
</reference>
<dbReference type="EMBL" id="LAZR01000321">
    <property type="protein sequence ID" value="KKN74717.1"/>
    <property type="molecule type" value="Genomic_DNA"/>
</dbReference>
<protein>
    <submittedName>
        <fullName evidence="1">Uncharacterized protein</fullName>
    </submittedName>
</protein>
<comment type="caution">
    <text evidence="1">The sequence shown here is derived from an EMBL/GenBank/DDBJ whole genome shotgun (WGS) entry which is preliminary data.</text>
</comment>
<accession>A0A0F9TIH9</accession>
<organism evidence="1">
    <name type="scientific">marine sediment metagenome</name>
    <dbReference type="NCBI Taxonomy" id="412755"/>
    <lineage>
        <taxon>unclassified sequences</taxon>
        <taxon>metagenomes</taxon>
        <taxon>ecological metagenomes</taxon>
    </lineage>
</organism>
<gene>
    <name evidence="1" type="ORF">LCGC14_0387590</name>
</gene>
<dbReference type="AlphaFoldDB" id="A0A0F9TIH9"/>
<name>A0A0F9TIH9_9ZZZZ</name>
<sequence>MTRQEEIRTIRKNGHTYRVNLDRSIDVLVGKTYKKTEKVECERCGEHQAMHFGDGDLCCWCHIAGGGTPADWHTKCKELKYVKKR</sequence>
<proteinExistence type="predicted"/>